<reference evidence="2 3" key="1">
    <citation type="journal article" date="2015" name="Genome Biol.">
        <title>Comparative genomics of Steinernema reveals deeply conserved gene regulatory networks.</title>
        <authorList>
            <person name="Dillman A.R."/>
            <person name="Macchietto M."/>
            <person name="Porter C.F."/>
            <person name="Rogers A."/>
            <person name="Williams B."/>
            <person name="Antoshechkin I."/>
            <person name="Lee M.M."/>
            <person name="Goodwin Z."/>
            <person name="Lu X."/>
            <person name="Lewis E.E."/>
            <person name="Goodrich-Blair H."/>
            <person name="Stock S.P."/>
            <person name="Adams B.J."/>
            <person name="Sternberg P.W."/>
            <person name="Mortazavi A."/>
        </authorList>
    </citation>
    <scope>NUCLEOTIDE SEQUENCE [LARGE SCALE GENOMIC DNA]</scope>
    <source>
        <strain evidence="2 3">ALL</strain>
    </source>
</reference>
<proteinExistence type="predicted"/>
<organism evidence="2 3">
    <name type="scientific">Steinernema carpocapsae</name>
    <name type="common">Entomopathogenic nematode</name>
    <dbReference type="NCBI Taxonomy" id="34508"/>
    <lineage>
        <taxon>Eukaryota</taxon>
        <taxon>Metazoa</taxon>
        <taxon>Ecdysozoa</taxon>
        <taxon>Nematoda</taxon>
        <taxon>Chromadorea</taxon>
        <taxon>Rhabditida</taxon>
        <taxon>Tylenchina</taxon>
        <taxon>Panagrolaimomorpha</taxon>
        <taxon>Strongyloidoidea</taxon>
        <taxon>Steinernematidae</taxon>
        <taxon>Steinernema</taxon>
    </lineage>
</organism>
<accession>A0A4U5LQU1</accession>
<name>A0A4U5LQU1_STECR</name>
<protein>
    <submittedName>
        <fullName evidence="2">Uncharacterized protein</fullName>
    </submittedName>
</protein>
<dbReference type="Proteomes" id="UP000298663">
    <property type="component" value="Unassembled WGS sequence"/>
</dbReference>
<gene>
    <name evidence="2" type="ORF">L596_029788</name>
</gene>
<reference evidence="2 3" key="2">
    <citation type="journal article" date="2019" name="G3 (Bethesda)">
        <title>Hybrid Assembly of the Genome of the Entomopathogenic Nematode Steinernema carpocapsae Identifies the X-Chromosome.</title>
        <authorList>
            <person name="Serra L."/>
            <person name="Macchietto M."/>
            <person name="Macias-Munoz A."/>
            <person name="McGill C.J."/>
            <person name="Rodriguez I.M."/>
            <person name="Rodriguez B."/>
            <person name="Murad R."/>
            <person name="Mortazavi A."/>
        </authorList>
    </citation>
    <scope>NUCLEOTIDE SEQUENCE [LARGE SCALE GENOMIC DNA]</scope>
    <source>
        <strain evidence="2 3">ALL</strain>
    </source>
</reference>
<evidence type="ECO:0000313" key="2">
    <source>
        <dbReference type="EMBL" id="TKR58330.1"/>
    </source>
</evidence>
<feature type="region of interest" description="Disordered" evidence="1">
    <location>
        <begin position="1"/>
        <end position="79"/>
    </location>
</feature>
<dbReference type="AlphaFoldDB" id="A0A4U5LQU1"/>
<sequence length="134" mass="15300">MSSPERRTQMLLLSSKRPPQHFVRPRRRTVDPGAGPQYRRARQTTRIETQPPNAVRQWAPNERANSTGRGSKRAHRDDTPRRIVGLIVECQAKWTDCGESEKLILPEWVPNQRHAANFPNILQISAILGAFDAE</sequence>
<dbReference type="EMBL" id="AZBU02000013">
    <property type="protein sequence ID" value="TKR58330.1"/>
    <property type="molecule type" value="Genomic_DNA"/>
</dbReference>
<evidence type="ECO:0000313" key="3">
    <source>
        <dbReference type="Proteomes" id="UP000298663"/>
    </source>
</evidence>
<evidence type="ECO:0000256" key="1">
    <source>
        <dbReference type="SAM" id="MobiDB-lite"/>
    </source>
</evidence>
<comment type="caution">
    <text evidence="2">The sequence shown here is derived from an EMBL/GenBank/DDBJ whole genome shotgun (WGS) entry which is preliminary data.</text>
</comment>
<keyword evidence="3" id="KW-1185">Reference proteome</keyword>